<evidence type="ECO:0008006" key="3">
    <source>
        <dbReference type="Google" id="ProtNLM"/>
    </source>
</evidence>
<dbReference type="Proteomes" id="UP000234585">
    <property type="component" value="Unassembled WGS sequence"/>
</dbReference>
<dbReference type="GO" id="GO:0009306">
    <property type="term" value="P:protein secretion"/>
    <property type="evidence" value="ECO:0007669"/>
    <property type="project" value="InterPro"/>
</dbReference>
<name>A0A2I2FF04_ASPCN</name>
<reference evidence="1 2" key="1">
    <citation type="submission" date="2017-12" db="EMBL/GenBank/DDBJ databases">
        <authorList>
            <consortium name="DOE Joint Genome Institute"/>
            <person name="Haridas S."/>
            <person name="Kjaerbolling I."/>
            <person name="Vesth T.C."/>
            <person name="Frisvad J.C."/>
            <person name="Nybo J.L."/>
            <person name="Theobald S."/>
            <person name="Kuo A."/>
            <person name="Bowyer P."/>
            <person name="Matsuda Y."/>
            <person name="Mondo S."/>
            <person name="Lyhne E.K."/>
            <person name="Kogle M.E."/>
            <person name="Clum A."/>
            <person name="Lipzen A."/>
            <person name="Salamov A."/>
            <person name="Ngan C.Y."/>
            <person name="Daum C."/>
            <person name="Chiniquy J."/>
            <person name="Barry K."/>
            <person name="LaButti K."/>
            <person name="Simmons B.A."/>
            <person name="Magnuson J.K."/>
            <person name="Mortensen U.H."/>
            <person name="Larsen T.O."/>
            <person name="Grigoriev I.V."/>
            <person name="Baker S.E."/>
            <person name="Andersen M.R."/>
            <person name="Nordberg H.P."/>
            <person name="Cantor M.N."/>
            <person name="Hua S.X."/>
        </authorList>
    </citation>
    <scope>NUCLEOTIDE SEQUENCE [LARGE SCALE GENOMIC DNA]</scope>
    <source>
        <strain evidence="1 2">CBS 102.13</strain>
    </source>
</reference>
<accession>A0A2I2FF04</accession>
<proteinExistence type="predicted"/>
<organism evidence="1 2">
    <name type="scientific">Aspergillus candidus</name>
    <dbReference type="NCBI Taxonomy" id="41067"/>
    <lineage>
        <taxon>Eukaryota</taxon>
        <taxon>Fungi</taxon>
        <taxon>Dikarya</taxon>
        <taxon>Ascomycota</taxon>
        <taxon>Pezizomycotina</taxon>
        <taxon>Eurotiomycetes</taxon>
        <taxon>Eurotiomycetidae</taxon>
        <taxon>Eurotiales</taxon>
        <taxon>Aspergillaceae</taxon>
        <taxon>Aspergillus</taxon>
        <taxon>Aspergillus subgen. Circumdati</taxon>
    </lineage>
</organism>
<dbReference type="OrthoDB" id="2155101at2759"/>
<evidence type="ECO:0000313" key="1">
    <source>
        <dbReference type="EMBL" id="PLB39197.1"/>
    </source>
</evidence>
<dbReference type="AlphaFoldDB" id="A0A2I2FF04"/>
<dbReference type="InterPro" id="IPR024242">
    <property type="entry name" value="NCE101"/>
</dbReference>
<dbReference type="GeneID" id="36523473"/>
<gene>
    <name evidence="1" type="ORF">BDW47DRAFT_124821</name>
</gene>
<sequence>MPVYLLSRLGDPLFAFTIGASAALLRIQRDQREKNPDRAAQIGMGSVLGDGGRRLQRWWRGDFVGL</sequence>
<dbReference type="RefSeq" id="XP_024673209.1">
    <property type="nucleotide sequence ID" value="XM_024816313.1"/>
</dbReference>
<protein>
    <recommendedName>
        <fullName evidence="3">Non-classical export protein 1</fullName>
    </recommendedName>
</protein>
<keyword evidence="2" id="KW-1185">Reference proteome</keyword>
<dbReference type="Pfam" id="PF11654">
    <property type="entry name" value="NCE101"/>
    <property type="match status" value="1"/>
</dbReference>
<evidence type="ECO:0000313" key="2">
    <source>
        <dbReference type="Proteomes" id="UP000234585"/>
    </source>
</evidence>
<dbReference type="EMBL" id="KZ559131">
    <property type="protein sequence ID" value="PLB39197.1"/>
    <property type="molecule type" value="Genomic_DNA"/>
</dbReference>